<evidence type="ECO:0000256" key="1">
    <source>
        <dbReference type="SAM" id="MobiDB-lite"/>
    </source>
</evidence>
<feature type="compositionally biased region" description="Basic and acidic residues" evidence="1">
    <location>
        <begin position="88"/>
        <end position="100"/>
    </location>
</feature>
<name>A0AAT9HD51_9ACTN</name>
<feature type="compositionally biased region" description="Basic and acidic residues" evidence="1">
    <location>
        <begin position="64"/>
        <end position="80"/>
    </location>
</feature>
<sequence>MGACDLTLATAVAGLAAAHALMFLDGLLPSSAGARWEAAVPGLHWRTRPVRPHAECPCGASLRDPQKAEGEHTPGEEPSHETMAVHGPSDEWRRKADAKRPAGTWRAHV</sequence>
<organism evidence="2">
    <name type="scientific">Streptomyces haneummycinicus</name>
    <dbReference type="NCBI Taxonomy" id="3074435"/>
    <lineage>
        <taxon>Bacteria</taxon>
        <taxon>Bacillati</taxon>
        <taxon>Actinomycetota</taxon>
        <taxon>Actinomycetes</taxon>
        <taxon>Kitasatosporales</taxon>
        <taxon>Streptomycetaceae</taxon>
        <taxon>Streptomyces</taxon>
    </lineage>
</organism>
<reference evidence="2" key="2">
    <citation type="submission" date="2024-07" db="EMBL/GenBank/DDBJ databases">
        <title>Streptomyces haneummycinica sp. nov., a new antibiotic-producing actinobacterium isolated from marine sediment.</title>
        <authorList>
            <person name="Uemura M."/>
            <person name="Hamada M."/>
            <person name="Hirano S."/>
            <person name="Kobayashi K."/>
            <person name="Ohshiro T."/>
            <person name="Kobayashi T."/>
            <person name="Terahara T."/>
        </authorList>
    </citation>
    <scope>NUCLEOTIDE SEQUENCE</scope>
    <source>
        <strain evidence="2">KM77-8</strain>
    </source>
</reference>
<feature type="region of interest" description="Disordered" evidence="1">
    <location>
        <begin position="60"/>
        <end position="109"/>
    </location>
</feature>
<reference evidence="2" key="1">
    <citation type="submission" date="2024-06" db="EMBL/GenBank/DDBJ databases">
        <authorList>
            <consortium name="consrtm"/>
            <person name="Uemura M."/>
            <person name="Terahara T."/>
        </authorList>
    </citation>
    <scope>NUCLEOTIDE SEQUENCE</scope>
    <source>
        <strain evidence="2">KM77-8</strain>
    </source>
</reference>
<dbReference type="EMBL" id="AP035768">
    <property type="protein sequence ID" value="BFO15132.1"/>
    <property type="molecule type" value="Genomic_DNA"/>
</dbReference>
<protein>
    <submittedName>
        <fullName evidence="2">Uncharacterized protein</fullName>
    </submittedName>
</protein>
<dbReference type="AlphaFoldDB" id="A0AAT9HD51"/>
<accession>A0AAT9HD51</accession>
<proteinExistence type="predicted"/>
<gene>
    <name evidence="2" type="ORF">SHKM778_15200</name>
</gene>
<evidence type="ECO:0000313" key="2">
    <source>
        <dbReference type="EMBL" id="BFO15132.1"/>
    </source>
</evidence>